<organism evidence="1 2">
    <name type="scientific">Desulfuromonas versatilis</name>
    <dbReference type="NCBI Taxonomy" id="2802975"/>
    <lineage>
        <taxon>Bacteria</taxon>
        <taxon>Pseudomonadati</taxon>
        <taxon>Thermodesulfobacteriota</taxon>
        <taxon>Desulfuromonadia</taxon>
        <taxon>Desulfuromonadales</taxon>
        <taxon>Desulfuromonadaceae</taxon>
        <taxon>Desulfuromonas</taxon>
    </lineage>
</organism>
<dbReference type="SUPFAM" id="SSF54001">
    <property type="entry name" value="Cysteine proteinases"/>
    <property type="match status" value="1"/>
</dbReference>
<dbReference type="Proteomes" id="UP001319827">
    <property type="component" value="Chromosome"/>
</dbReference>
<keyword evidence="2" id="KW-1185">Reference proteome</keyword>
<accession>A0ABM8HUE0</accession>
<evidence type="ECO:0000313" key="1">
    <source>
        <dbReference type="EMBL" id="BCR04341.1"/>
    </source>
</evidence>
<dbReference type="Gene3D" id="2.30.260.10">
    <property type="entry name" value="putative xylanase like domain"/>
    <property type="match status" value="1"/>
</dbReference>
<name>A0ABM8HUE0_9BACT</name>
<evidence type="ECO:0000313" key="2">
    <source>
        <dbReference type="Proteomes" id="UP001319827"/>
    </source>
</evidence>
<dbReference type="InterPro" id="IPR038765">
    <property type="entry name" value="Papain-like_cys_pep_sf"/>
</dbReference>
<dbReference type="Gene3D" id="1.10.3670.10">
    <property type="entry name" value="Putative xylanase like domain"/>
    <property type="match status" value="1"/>
</dbReference>
<sequence>MRRIFTPALGARCLALGLALLLALPVFSLPGSALGEELVELGGWNREKIEGLLAEAGRIPEPGEKIEFISAAFLDTPYLADTLIGSAQTAEVLVLRLDAVDCFTFLDYVEALRRAADFSGFKEALRRIRYRDGRVDFFSRHHFFSEWAAANSDHLQRVTELVGGAGARRAKKRLNAKGDGTAYLPGYPVREREITFIPPEAIDSSVLERLRSGDYVGIYSPLPGLDVSHTGIVVKRGGQVLLRHASSSSRLKKVVDQELSSYLAGSKGLVVYRPGGP</sequence>
<dbReference type="EMBL" id="AP024355">
    <property type="protein sequence ID" value="BCR04341.1"/>
    <property type="molecule type" value="Genomic_DNA"/>
</dbReference>
<proteinExistence type="predicted"/>
<reference evidence="1 2" key="1">
    <citation type="journal article" date="2016" name="C (Basel)">
        <title>Selective Growth of and Electricity Production by Marine Exoelectrogenic Bacteria in Self-Aggregated Hydrogel of Microbially Reduced Graphene Oxide.</title>
        <authorList>
            <person name="Yoshida N."/>
            <person name="Goto Y."/>
            <person name="Miyata Y."/>
        </authorList>
    </citation>
    <scope>NUCLEOTIDE SEQUENCE [LARGE SCALE GENOMIC DNA]</scope>
    <source>
        <strain evidence="1 2">NIT-T3</strain>
    </source>
</reference>
<protein>
    <recommendedName>
        <fullName evidence="3">DUF1460 domain-containing protein</fullName>
    </recommendedName>
</protein>
<reference evidence="1 2" key="2">
    <citation type="journal article" date="2021" name="Int. J. Syst. Evol. Microbiol.">
        <title>Isolation and Polyphasic Characterization of Desulfuromonas versatilis sp. Nov., an Electrogenic Bacteria Capable of Versatile Metabolism Isolated from a Graphene Oxide-Reducing Enrichment Culture.</title>
        <authorList>
            <person name="Xie L."/>
            <person name="Yoshida N."/>
            <person name="Ishii S."/>
            <person name="Meng L."/>
        </authorList>
    </citation>
    <scope>NUCLEOTIDE SEQUENCE [LARGE SCALE GENOMIC DNA]</scope>
    <source>
        <strain evidence="1 2">NIT-T3</strain>
    </source>
</reference>
<gene>
    <name evidence="1" type="ORF">DESUT3_14100</name>
</gene>
<evidence type="ECO:0008006" key="3">
    <source>
        <dbReference type="Google" id="ProtNLM"/>
    </source>
</evidence>
<dbReference type="Pfam" id="PF07313">
    <property type="entry name" value="AmiA-like"/>
    <property type="match status" value="1"/>
</dbReference>
<dbReference type="InterPro" id="IPR010846">
    <property type="entry name" value="AmiA-like"/>
</dbReference>